<dbReference type="InterPro" id="IPR014914">
    <property type="entry name" value="RES_dom"/>
</dbReference>
<accession>A0A5N7ILR4</accession>
<dbReference type="Proteomes" id="UP000342249">
    <property type="component" value="Unassembled WGS sequence"/>
</dbReference>
<dbReference type="SMART" id="SM00953">
    <property type="entry name" value="RES"/>
    <property type="match status" value="1"/>
</dbReference>
<evidence type="ECO:0000313" key="3">
    <source>
        <dbReference type="EMBL" id="MPQ61921.1"/>
    </source>
</evidence>
<protein>
    <submittedName>
        <fullName evidence="3">RES domain-containing protein</fullName>
    </submittedName>
</protein>
<evidence type="ECO:0000256" key="1">
    <source>
        <dbReference type="SAM" id="MobiDB-lite"/>
    </source>
</evidence>
<name>A0A5N7ILR4_9CLOT</name>
<reference evidence="3 4" key="1">
    <citation type="journal article" date="2019" name="Lett. Appl. Microbiol.">
        <title>A case of 'blown pack' spoilage of vacuum-packaged pork likely associated with Clostridium estertheticum in Canada.</title>
        <authorList>
            <person name="Zhang P."/>
            <person name="Ward P."/>
            <person name="McMullen L.M."/>
            <person name="Yang X."/>
        </authorList>
    </citation>
    <scope>NUCLEOTIDE SEQUENCE [LARGE SCALE GENOMIC DNA]</scope>
    <source>
        <strain evidence="3 4">MA19</strain>
    </source>
</reference>
<feature type="domain" description="RES" evidence="2">
    <location>
        <begin position="200"/>
        <end position="357"/>
    </location>
</feature>
<dbReference type="Pfam" id="PF08808">
    <property type="entry name" value="RES"/>
    <property type="match status" value="1"/>
</dbReference>
<dbReference type="AlphaFoldDB" id="A0A5N7ILR4"/>
<dbReference type="Pfam" id="PF18870">
    <property type="entry name" value="HEPN_RES_NTD1"/>
    <property type="match status" value="1"/>
</dbReference>
<evidence type="ECO:0000259" key="2">
    <source>
        <dbReference type="SMART" id="SM00953"/>
    </source>
</evidence>
<dbReference type="EMBL" id="SPSF01000016">
    <property type="protein sequence ID" value="MPQ61921.1"/>
    <property type="molecule type" value="Genomic_DNA"/>
</dbReference>
<feature type="region of interest" description="Disordered" evidence="1">
    <location>
        <begin position="192"/>
        <end position="211"/>
    </location>
</feature>
<organism evidence="3 4">
    <name type="scientific">Clostridium estertheticum</name>
    <dbReference type="NCBI Taxonomy" id="238834"/>
    <lineage>
        <taxon>Bacteria</taxon>
        <taxon>Bacillati</taxon>
        <taxon>Bacillota</taxon>
        <taxon>Clostridia</taxon>
        <taxon>Eubacteriales</taxon>
        <taxon>Clostridiaceae</taxon>
        <taxon>Clostridium</taxon>
    </lineage>
</organism>
<comment type="caution">
    <text evidence="3">The sequence shown here is derived from an EMBL/GenBank/DDBJ whole genome shotgun (WGS) entry which is preliminary data.</text>
</comment>
<proteinExistence type="predicted"/>
<dbReference type="InterPro" id="IPR041206">
    <property type="entry name" value="HEPN/RES_NTD1"/>
</dbReference>
<sequence>MNCCMNCFNDIYIKNKIAKSRKEGSCSYCESQNVKVIEVSKLKEGFRFIERMYDCIEEIEVEPSNYDEYENTLVSQIQTDWNIFNEEIGKDSILKLYKDIFEIYDNDYYTDYPVTVINRTFIRFKDMLGLDYADVEWKGFCHYLKHSRRFILDKVGNPFYNSPEYLLTDDVLSELKSTIVKGEKFYRARQSGDEEHVPYSKHEMGAPSDDKAQIGRLNPEGIVYLYTASTRKTAIAEVKPWNDVKVSVAKINIRKDINIIDFSKIPNYKSPFKYFFDNKRKQLKKDYEAISFLISLGGELSKPVNSNKSSLEYIPTQYLTEYILSKGFDGMLFKSSVGEGNNLIIFNPNDARVVGVELFQVKDIKIKISKVF</sequence>
<gene>
    <name evidence="3" type="ORF">E4V82_07320</name>
</gene>
<evidence type="ECO:0000313" key="4">
    <source>
        <dbReference type="Proteomes" id="UP000342249"/>
    </source>
</evidence>
<dbReference type="RefSeq" id="WP_152751632.1">
    <property type="nucleotide sequence ID" value="NZ_SPSE01000018.1"/>
</dbReference>